<organism evidence="1 2">
    <name type="scientific">Entomortierella chlamydospora</name>
    <dbReference type="NCBI Taxonomy" id="101097"/>
    <lineage>
        <taxon>Eukaryota</taxon>
        <taxon>Fungi</taxon>
        <taxon>Fungi incertae sedis</taxon>
        <taxon>Mucoromycota</taxon>
        <taxon>Mortierellomycotina</taxon>
        <taxon>Mortierellomycetes</taxon>
        <taxon>Mortierellales</taxon>
        <taxon>Mortierellaceae</taxon>
        <taxon>Entomortierella</taxon>
    </lineage>
</organism>
<gene>
    <name evidence="1" type="ORF">BGZ80_006382</name>
</gene>
<evidence type="ECO:0000313" key="2">
    <source>
        <dbReference type="Proteomes" id="UP000703661"/>
    </source>
</evidence>
<reference evidence="1" key="1">
    <citation type="journal article" date="2020" name="Fungal Divers.">
        <title>Resolving the Mortierellaceae phylogeny through synthesis of multi-gene phylogenetics and phylogenomics.</title>
        <authorList>
            <person name="Vandepol N."/>
            <person name="Liber J."/>
            <person name="Desiro A."/>
            <person name="Na H."/>
            <person name="Kennedy M."/>
            <person name="Barry K."/>
            <person name="Grigoriev I.V."/>
            <person name="Miller A.N."/>
            <person name="O'Donnell K."/>
            <person name="Stajich J.E."/>
            <person name="Bonito G."/>
        </authorList>
    </citation>
    <scope>NUCLEOTIDE SEQUENCE</scope>
    <source>
        <strain evidence="1">NRRL 2769</strain>
    </source>
</reference>
<comment type="caution">
    <text evidence="1">The sequence shown here is derived from an EMBL/GenBank/DDBJ whole genome shotgun (WGS) entry which is preliminary data.</text>
</comment>
<evidence type="ECO:0000313" key="1">
    <source>
        <dbReference type="EMBL" id="KAG0019045.1"/>
    </source>
</evidence>
<name>A0A9P6T2G6_9FUNG</name>
<dbReference type="Gene3D" id="3.80.10.10">
    <property type="entry name" value="Ribonuclease Inhibitor"/>
    <property type="match status" value="1"/>
</dbReference>
<protein>
    <recommendedName>
        <fullName evidence="3">F-box domain protein</fullName>
    </recommendedName>
</protein>
<proteinExistence type="predicted"/>
<sequence>MPRGALDHSLSSCNNLNSLCLQSPGTVDVTYDAFRLYFHSLTSLDTKSCGAFSSRVVQDIMTSCPSLKTLRAYMLMAMDVLGEEEIADLRSGSPSDRRPRDWVCLGLETFSVCITEFMNDSYYRLIFQRLAKLTRLEVLDVGTGDKGCMKYDVSCLKFRIDHGMGALVSLRRLRWLGLTGLRQQMDVADIQWMLRSWPHLERVSGVSNTNRLQVDGLEAELQKRGFIKRDTD</sequence>
<dbReference type="AlphaFoldDB" id="A0A9P6T2G6"/>
<dbReference type="SUPFAM" id="SSF52047">
    <property type="entry name" value="RNI-like"/>
    <property type="match status" value="1"/>
</dbReference>
<dbReference type="InterPro" id="IPR032675">
    <property type="entry name" value="LRR_dom_sf"/>
</dbReference>
<dbReference type="Proteomes" id="UP000703661">
    <property type="component" value="Unassembled WGS sequence"/>
</dbReference>
<keyword evidence="2" id="KW-1185">Reference proteome</keyword>
<evidence type="ECO:0008006" key="3">
    <source>
        <dbReference type="Google" id="ProtNLM"/>
    </source>
</evidence>
<dbReference type="EMBL" id="JAAAID010000315">
    <property type="protein sequence ID" value="KAG0019045.1"/>
    <property type="molecule type" value="Genomic_DNA"/>
</dbReference>
<accession>A0A9P6T2G6</accession>